<keyword evidence="2" id="KW-0808">Transferase</keyword>
<dbReference type="InterPro" id="IPR016181">
    <property type="entry name" value="Acyl_CoA_acyltransferase"/>
</dbReference>
<dbReference type="CDD" id="cd04301">
    <property type="entry name" value="NAT_SF"/>
    <property type="match status" value="1"/>
</dbReference>
<evidence type="ECO:0000313" key="3">
    <source>
        <dbReference type="Proteomes" id="UP000052022"/>
    </source>
</evidence>
<dbReference type="PANTHER" id="PTHR43617">
    <property type="entry name" value="L-AMINO ACID N-ACETYLTRANSFERASE"/>
    <property type="match status" value="1"/>
</dbReference>
<gene>
    <name evidence="2" type="ORF">TRM7557_03145</name>
</gene>
<evidence type="ECO:0000313" key="2">
    <source>
        <dbReference type="EMBL" id="CUH80940.1"/>
    </source>
</evidence>
<organism evidence="2 3">
    <name type="scientific">Tritonibacter multivorans</name>
    <dbReference type="NCBI Taxonomy" id="928856"/>
    <lineage>
        <taxon>Bacteria</taxon>
        <taxon>Pseudomonadati</taxon>
        <taxon>Pseudomonadota</taxon>
        <taxon>Alphaproteobacteria</taxon>
        <taxon>Rhodobacterales</taxon>
        <taxon>Paracoccaceae</taxon>
        <taxon>Tritonibacter</taxon>
    </lineage>
</organism>
<keyword evidence="3" id="KW-1185">Reference proteome</keyword>
<name>A0A0P1GGC1_9RHOB</name>
<evidence type="ECO:0000259" key="1">
    <source>
        <dbReference type="PROSITE" id="PS51186"/>
    </source>
</evidence>
<accession>A0A0P1GGC1</accession>
<dbReference type="EMBL" id="CYSD01000041">
    <property type="protein sequence ID" value="CUH80940.1"/>
    <property type="molecule type" value="Genomic_DNA"/>
</dbReference>
<dbReference type="PANTHER" id="PTHR43617:SF2">
    <property type="entry name" value="UPF0039 PROTEIN SLL0451"/>
    <property type="match status" value="1"/>
</dbReference>
<dbReference type="PROSITE" id="PS51186">
    <property type="entry name" value="GNAT"/>
    <property type="match status" value="1"/>
</dbReference>
<dbReference type="AlphaFoldDB" id="A0A0P1GGC1"/>
<sequence>MTAATSIRPEMPEDAAAIFDLTQTAFASMPYSDGTEGPIVEGLRRDGDLLLSLVMEQDKQIIGHIAFSPVTFADSPEATGWCALGPVSIAPDHQGKGLGRTLIETGLDQMRAKTCPGIVLIGAPDLYGRFGFSADCGLTYQGLDGKYVQALNLVEATAMPRGEIHFAAAFNLA</sequence>
<dbReference type="Pfam" id="PF00583">
    <property type="entry name" value="Acetyltransf_1"/>
    <property type="match status" value="1"/>
</dbReference>
<feature type="domain" description="N-acetyltransferase" evidence="1">
    <location>
        <begin position="5"/>
        <end position="160"/>
    </location>
</feature>
<dbReference type="OrthoDB" id="9797178at2"/>
<dbReference type="InterPro" id="IPR050276">
    <property type="entry name" value="MshD_Acetyltransferase"/>
</dbReference>
<proteinExistence type="predicted"/>
<dbReference type="InterPro" id="IPR000182">
    <property type="entry name" value="GNAT_dom"/>
</dbReference>
<dbReference type="RefSeq" id="WP_058291163.1">
    <property type="nucleotide sequence ID" value="NZ_CYSD01000041.1"/>
</dbReference>
<reference evidence="2 3" key="1">
    <citation type="submission" date="2015-09" db="EMBL/GenBank/DDBJ databases">
        <authorList>
            <consortium name="Swine Surveillance"/>
        </authorList>
    </citation>
    <scope>NUCLEOTIDE SEQUENCE [LARGE SCALE GENOMIC DNA]</scope>
    <source>
        <strain evidence="2 3">CECT 7557</strain>
    </source>
</reference>
<dbReference type="Proteomes" id="UP000052022">
    <property type="component" value="Unassembled WGS sequence"/>
</dbReference>
<dbReference type="GO" id="GO:0016747">
    <property type="term" value="F:acyltransferase activity, transferring groups other than amino-acyl groups"/>
    <property type="evidence" value="ECO:0007669"/>
    <property type="project" value="InterPro"/>
</dbReference>
<protein>
    <submittedName>
        <fullName evidence="2">Putative acetyltransferase</fullName>
    </submittedName>
</protein>
<dbReference type="Gene3D" id="3.40.630.30">
    <property type="match status" value="1"/>
</dbReference>
<dbReference type="STRING" id="928856.SAMN04488049_104362"/>
<dbReference type="SUPFAM" id="SSF55729">
    <property type="entry name" value="Acyl-CoA N-acyltransferases (Nat)"/>
    <property type="match status" value="1"/>
</dbReference>